<proteinExistence type="predicted"/>
<name>A0A8J2LNJ2_9HEXA</name>
<evidence type="ECO:0000313" key="3">
    <source>
        <dbReference type="Proteomes" id="UP000708208"/>
    </source>
</evidence>
<accession>A0A8J2LNJ2</accession>
<keyword evidence="1" id="KW-0812">Transmembrane</keyword>
<evidence type="ECO:0000256" key="1">
    <source>
        <dbReference type="SAM" id="Phobius"/>
    </source>
</evidence>
<gene>
    <name evidence="2" type="ORF">AFUS01_LOCUS44021</name>
</gene>
<dbReference type="OrthoDB" id="10262656at2759"/>
<reference evidence="2" key="1">
    <citation type="submission" date="2021-06" db="EMBL/GenBank/DDBJ databases">
        <authorList>
            <person name="Hodson N. C."/>
            <person name="Mongue J. A."/>
            <person name="Jaron S. K."/>
        </authorList>
    </citation>
    <scope>NUCLEOTIDE SEQUENCE</scope>
</reference>
<keyword evidence="1" id="KW-1133">Transmembrane helix</keyword>
<sequence>MVLHGGIVHMIALFGLFLAPSFELAGLCLVLVSAVNPFQRVGITALSLTSTEDPGAILGLGQTATSLARMLAPVMAGAAQTISDDGPALLGSFSALVAIICTIFLIPSDLTPAPNPTTSAMKHC</sequence>
<feature type="transmembrane region" description="Helical" evidence="1">
    <location>
        <begin position="88"/>
        <end position="106"/>
    </location>
</feature>
<keyword evidence="1" id="KW-0472">Membrane</keyword>
<dbReference type="EMBL" id="CAJVCH010570270">
    <property type="protein sequence ID" value="CAG7834521.1"/>
    <property type="molecule type" value="Genomic_DNA"/>
</dbReference>
<dbReference type="AlphaFoldDB" id="A0A8J2LNJ2"/>
<evidence type="ECO:0000313" key="2">
    <source>
        <dbReference type="EMBL" id="CAG7834521.1"/>
    </source>
</evidence>
<organism evidence="2 3">
    <name type="scientific">Allacma fusca</name>
    <dbReference type="NCBI Taxonomy" id="39272"/>
    <lineage>
        <taxon>Eukaryota</taxon>
        <taxon>Metazoa</taxon>
        <taxon>Ecdysozoa</taxon>
        <taxon>Arthropoda</taxon>
        <taxon>Hexapoda</taxon>
        <taxon>Collembola</taxon>
        <taxon>Symphypleona</taxon>
        <taxon>Sminthuridae</taxon>
        <taxon>Allacma</taxon>
    </lineage>
</organism>
<protein>
    <submittedName>
        <fullName evidence="2">Uncharacterized protein</fullName>
    </submittedName>
</protein>
<dbReference type="Proteomes" id="UP000708208">
    <property type="component" value="Unassembled WGS sequence"/>
</dbReference>
<keyword evidence="3" id="KW-1185">Reference proteome</keyword>
<feature type="transmembrane region" description="Helical" evidence="1">
    <location>
        <begin position="12"/>
        <end position="35"/>
    </location>
</feature>
<comment type="caution">
    <text evidence="2">The sequence shown here is derived from an EMBL/GenBank/DDBJ whole genome shotgun (WGS) entry which is preliminary data.</text>
</comment>